<dbReference type="EMBL" id="SMSE01000001">
    <property type="protein sequence ID" value="TDG15521.1"/>
    <property type="molecule type" value="Genomic_DNA"/>
</dbReference>
<feature type="chain" id="PRO_5020330208" evidence="1">
    <location>
        <begin position="33"/>
        <end position="99"/>
    </location>
</feature>
<keyword evidence="1" id="KW-0732">Signal</keyword>
<evidence type="ECO:0000313" key="2">
    <source>
        <dbReference type="EMBL" id="TDG15521.1"/>
    </source>
</evidence>
<evidence type="ECO:0000256" key="1">
    <source>
        <dbReference type="SAM" id="SignalP"/>
    </source>
</evidence>
<name>A0A4R5LVU0_9GAMM</name>
<feature type="signal peptide" evidence="1">
    <location>
        <begin position="1"/>
        <end position="32"/>
    </location>
</feature>
<reference evidence="2 3" key="1">
    <citation type="submission" date="2019-03" db="EMBL/GenBank/DDBJ databases">
        <title>Seongchinamella monodicae gen. nov., sp. nov., a novel member of the Gammaproteobacteria isolated from a tidal mudflat of beach.</title>
        <authorList>
            <person name="Yang H.G."/>
            <person name="Kang J.W."/>
            <person name="Lee S.D."/>
        </authorList>
    </citation>
    <scope>NUCLEOTIDE SEQUENCE [LARGE SCALE GENOMIC DNA]</scope>
    <source>
        <strain evidence="2 3">GH4-78</strain>
    </source>
</reference>
<gene>
    <name evidence="2" type="ORF">E2F43_04635</name>
</gene>
<sequence>MPLICRTRNKPPLARIFALVALLCAGALQVQEAGHDHWSSIDDSYSQCLVCKAGTAIPTSGASVDQVVSTGIVVRAQPTQSTLAPASTAFDARGPPFNS</sequence>
<accession>A0A4R5LVU0</accession>
<keyword evidence="3" id="KW-1185">Reference proteome</keyword>
<organism evidence="2 3">
    <name type="scientific">Seongchinamella unica</name>
    <dbReference type="NCBI Taxonomy" id="2547392"/>
    <lineage>
        <taxon>Bacteria</taxon>
        <taxon>Pseudomonadati</taxon>
        <taxon>Pseudomonadota</taxon>
        <taxon>Gammaproteobacteria</taxon>
        <taxon>Cellvibrionales</taxon>
        <taxon>Halieaceae</taxon>
        <taxon>Seongchinamella</taxon>
    </lineage>
</organism>
<protein>
    <submittedName>
        <fullName evidence="2">Uncharacterized protein</fullName>
    </submittedName>
</protein>
<comment type="caution">
    <text evidence="2">The sequence shown here is derived from an EMBL/GenBank/DDBJ whole genome shotgun (WGS) entry which is preliminary data.</text>
</comment>
<dbReference type="AlphaFoldDB" id="A0A4R5LVU0"/>
<dbReference type="RefSeq" id="WP_133210060.1">
    <property type="nucleotide sequence ID" value="NZ_SMSE01000001.1"/>
</dbReference>
<dbReference type="Proteomes" id="UP000295554">
    <property type="component" value="Unassembled WGS sequence"/>
</dbReference>
<dbReference type="OrthoDB" id="9858371at2"/>
<evidence type="ECO:0000313" key="3">
    <source>
        <dbReference type="Proteomes" id="UP000295554"/>
    </source>
</evidence>
<proteinExistence type="predicted"/>